<proteinExistence type="predicted"/>
<protein>
    <submittedName>
        <fullName evidence="1">Uncharacterized protein</fullName>
    </submittedName>
</protein>
<gene>
    <name evidence="1" type="ORF">HanXRQr2_Chr16g0747161</name>
</gene>
<evidence type="ECO:0000313" key="1">
    <source>
        <dbReference type="EMBL" id="KAF5759914.1"/>
    </source>
</evidence>
<reference evidence="1" key="2">
    <citation type="submission" date="2020-06" db="EMBL/GenBank/DDBJ databases">
        <title>Helianthus annuus Genome sequencing and assembly Release 2.</title>
        <authorList>
            <person name="Gouzy J."/>
            <person name="Langlade N."/>
            <person name="Munos S."/>
        </authorList>
    </citation>
    <scope>NUCLEOTIDE SEQUENCE</scope>
    <source>
        <tissue evidence="1">Leaves</tissue>
    </source>
</reference>
<sequence>MEYSCSSFTGLVIRSRDSLIHCLIDLIAVEMVVVQWRWWWCGRDGGGGGLQLIDLLFLLLLATDTCSWYQLIRFLI</sequence>
<organism evidence="1 2">
    <name type="scientific">Helianthus annuus</name>
    <name type="common">Common sunflower</name>
    <dbReference type="NCBI Taxonomy" id="4232"/>
    <lineage>
        <taxon>Eukaryota</taxon>
        <taxon>Viridiplantae</taxon>
        <taxon>Streptophyta</taxon>
        <taxon>Embryophyta</taxon>
        <taxon>Tracheophyta</taxon>
        <taxon>Spermatophyta</taxon>
        <taxon>Magnoliopsida</taxon>
        <taxon>eudicotyledons</taxon>
        <taxon>Gunneridae</taxon>
        <taxon>Pentapetalae</taxon>
        <taxon>asterids</taxon>
        <taxon>campanulids</taxon>
        <taxon>Asterales</taxon>
        <taxon>Asteraceae</taxon>
        <taxon>Asteroideae</taxon>
        <taxon>Heliantheae alliance</taxon>
        <taxon>Heliantheae</taxon>
        <taxon>Helianthus</taxon>
    </lineage>
</organism>
<dbReference type="AlphaFoldDB" id="A0A9K3DR95"/>
<keyword evidence="2" id="KW-1185">Reference proteome</keyword>
<name>A0A9K3DR95_HELAN</name>
<dbReference type="Gramene" id="mRNA:HanXRQr2_Chr16g0747161">
    <property type="protein sequence ID" value="mRNA:HanXRQr2_Chr16g0747161"/>
    <property type="gene ID" value="HanXRQr2_Chr16g0747161"/>
</dbReference>
<dbReference type="Proteomes" id="UP000215914">
    <property type="component" value="Unassembled WGS sequence"/>
</dbReference>
<accession>A0A9K3DR95</accession>
<evidence type="ECO:0000313" key="2">
    <source>
        <dbReference type="Proteomes" id="UP000215914"/>
    </source>
</evidence>
<reference evidence="1" key="1">
    <citation type="journal article" date="2017" name="Nature">
        <title>The sunflower genome provides insights into oil metabolism, flowering and Asterid evolution.</title>
        <authorList>
            <person name="Badouin H."/>
            <person name="Gouzy J."/>
            <person name="Grassa C.J."/>
            <person name="Murat F."/>
            <person name="Staton S.E."/>
            <person name="Cottret L."/>
            <person name="Lelandais-Briere C."/>
            <person name="Owens G.L."/>
            <person name="Carrere S."/>
            <person name="Mayjonade B."/>
            <person name="Legrand L."/>
            <person name="Gill N."/>
            <person name="Kane N.C."/>
            <person name="Bowers J.E."/>
            <person name="Hubner S."/>
            <person name="Bellec A."/>
            <person name="Berard A."/>
            <person name="Berges H."/>
            <person name="Blanchet N."/>
            <person name="Boniface M.C."/>
            <person name="Brunel D."/>
            <person name="Catrice O."/>
            <person name="Chaidir N."/>
            <person name="Claudel C."/>
            <person name="Donnadieu C."/>
            <person name="Faraut T."/>
            <person name="Fievet G."/>
            <person name="Helmstetter N."/>
            <person name="King M."/>
            <person name="Knapp S.J."/>
            <person name="Lai Z."/>
            <person name="Le Paslier M.C."/>
            <person name="Lippi Y."/>
            <person name="Lorenzon L."/>
            <person name="Mandel J.R."/>
            <person name="Marage G."/>
            <person name="Marchand G."/>
            <person name="Marquand E."/>
            <person name="Bret-Mestries E."/>
            <person name="Morien E."/>
            <person name="Nambeesan S."/>
            <person name="Nguyen T."/>
            <person name="Pegot-Espagnet P."/>
            <person name="Pouilly N."/>
            <person name="Raftis F."/>
            <person name="Sallet E."/>
            <person name="Schiex T."/>
            <person name="Thomas J."/>
            <person name="Vandecasteele C."/>
            <person name="Vares D."/>
            <person name="Vear F."/>
            <person name="Vautrin S."/>
            <person name="Crespi M."/>
            <person name="Mangin B."/>
            <person name="Burke J.M."/>
            <person name="Salse J."/>
            <person name="Munos S."/>
            <person name="Vincourt P."/>
            <person name="Rieseberg L.H."/>
            <person name="Langlade N.B."/>
        </authorList>
    </citation>
    <scope>NUCLEOTIDE SEQUENCE</scope>
    <source>
        <tissue evidence="1">Leaves</tissue>
    </source>
</reference>
<comment type="caution">
    <text evidence="1">The sequence shown here is derived from an EMBL/GenBank/DDBJ whole genome shotgun (WGS) entry which is preliminary data.</text>
</comment>
<dbReference type="EMBL" id="MNCJ02000331">
    <property type="protein sequence ID" value="KAF5759914.1"/>
    <property type="molecule type" value="Genomic_DNA"/>
</dbReference>